<name>A0ABQ3SAE5_9ACTN</name>
<dbReference type="EMBL" id="BNEB01000005">
    <property type="protein sequence ID" value="GHI64922.1"/>
    <property type="molecule type" value="Genomic_DNA"/>
</dbReference>
<comment type="caution">
    <text evidence="1">The sequence shown here is derived from an EMBL/GenBank/DDBJ whole genome shotgun (WGS) entry which is preliminary data.</text>
</comment>
<organism evidence="1 2">
    <name type="scientific">Streptomyces asoensis</name>
    <dbReference type="NCBI Taxonomy" id="249586"/>
    <lineage>
        <taxon>Bacteria</taxon>
        <taxon>Bacillati</taxon>
        <taxon>Actinomycetota</taxon>
        <taxon>Actinomycetes</taxon>
        <taxon>Kitasatosporales</taxon>
        <taxon>Streptomycetaceae</taxon>
        <taxon>Streptomyces</taxon>
    </lineage>
</organism>
<proteinExistence type="predicted"/>
<evidence type="ECO:0000313" key="2">
    <source>
        <dbReference type="Proteomes" id="UP000649259"/>
    </source>
</evidence>
<dbReference type="Proteomes" id="UP000649259">
    <property type="component" value="Unassembled WGS sequence"/>
</dbReference>
<protein>
    <submittedName>
        <fullName evidence="1">Uncharacterized protein</fullName>
    </submittedName>
</protein>
<accession>A0ABQ3SAE5</accession>
<keyword evidence="2" id="KW-1185">Reference proteome</keyword>
<gene>
    <name evidence="1" type="ORF">Saso_65720</name>
</gene>
<evidence type="ECO:0000313" key="1">
    <source>
        <dbReference type="EMBL" id="GHI64922.1"/>
    </source>
</evidence>
<sequence length="105" mass="11516">MLALTRRPLARHASSLARVAVPLVPPVPPSLTAPPSLTTQPRLRQSFRPLLSFRPRLSVPPWAPAPFRLSISPDDVAVFGGTSRFAVIRHAQTISRIMKFRLACG</sequence>
<reference evidence="2" key="1">
    <citation type="submission" date="2023-07" db="EMBL/GenBank/DDBJ databases">
        <title>Whole genome shotgun sequence of Streptomyces cacaoi subsp. asoensis NBRC 13813.</title>
        <authorList>
            <person name="Komaki H."/>
            <person name="Tamura T."/>
        </authorList>
    </citation>
    <scope>NUCLEOTIDE SEQUENCE [LARGE SCALE GENOMIC DNA]</scope>
    <source>
        <strain evidence="2">NBRC 13813</strain>
    </source>
</reference>